<dbReference type="Proteomes" id="UP000693946">
    <property type="component" value="Linkage Group LG11"/>
</dbReference>
<protein>
    <submittedName>
        <fullName evidence="2">Uncharacterized protein</fullName>
    </submittedName>
</protein>
<evidence type="ECO:0000256" key="1">
    <source>
        <dbReference type="SAM" id="MobiDB-lite"/>
    </source>
</evidence>
<evidence type="ECO:0000313" key="2">
    <source>
        <dbReference type="EMBL" id="KAG7520259.1"/>
    </source>
</evidence>
<accession>A0AAV6SSR0</accession>
<organism evidence="2 3">
    <name type="scientific">Solea senegalensis</name>
    <name type="common">Senegalese sole</name>
    <dbReference type="NCBI Taxonomy" id="28829"/>
    <lineage>
        <taxon>Eukaryota</taxon>
        <taxon>Metazoa</taxon>
        <taxon>Chordata</taxon>
        <taxon>Craniata</taxon>
        <taxon>Vertebrata</taxon>
        <taxon>Euteleostomi</taxon>
        <taxon>Actinopterygii</taxon>
        <taxon>Neopterygii</taxon>
        <taxon>Teleostei</taxon>
        <taxon>Neoteleostei</taxon>
        <taxon>Acanthomorphata</taxon>
        <taxon>Carangaria</taxon>
        <taxon>Pleuronectiformes</taxon>
        <taxon>Pleuronectoidei</taxon>
        <taxon>Soleidae</taxon>
        <taxon>Solea</taxon>
    </lineage>
</organism>
<keyword evidence="3" id="KW-1185">Reference proteome</keyword>
<gene>
    <name evidence="2" type="ORF">JOB18_026063</name>
</gene>
<comment type="caution">
    <text evidence="2">The sequence shown here is derived from an EMBL/GenBank/DDBJ whole genome shotgun (WGS) entry which is preliminary data.</text>
</comment>
<name>A0AAV6SSR0_SOLSE</name>
<proteinExistence type="predicted"/>
<feature type="region of interest" description="Disordered" evidence="1">
    <location>
        <begin position="1"/>
        <end position="40"/>
    </location>
</feature>
<feature type="compositionally biased region" description="Polar residues" evidence="1">
    <location>
        <begin position="1"/>
        <end position="10"/>
    </location>
</feature>
<evidence type="ECO:0000313" key="3">
    <source>
        <dbReference type="Proteomes" id="UP000693946"/>
    </source>
</evidence>
<dbReference type="EMBL" id="JAGKHQ010000003">
    <property type="protein sequence ID" value="KAG7520259.1"/>
    <property type="molecule type" value="Genomic_DNA"/>
</dbReference>
<dbReference type="AlphaFoldDB" id="A0AAV6SSR0"/>
<sequence>MENNTSQGQLNLPPHSRPDRTSPTAESGPLQAPSRRPFSVSPTCVPRFFSDSNHCQGPDGKALWSPTATITASASTPLLYVHTERRAPRRPW</sequence>
<reference evidence="2 3" key="1">
    <citation type="journal article" date="2021" name="Sci. Rep.">
        <title>Chromosome anchoring in Senegalese sole (Solea senegalensis) reveals sex-associated markers and genome rearrangements in flatfish.</title>
        <authorList>
            <person name="Guerrero-Cozar I."/>
            <person name="Gomez-Garrido J."/>
            <person name="Berbel C."/>
            <person name="Martinez-Blanch J.F."/>
            <person name="Alioto T."/>
            <person name="Claros M.G."/>
            <person name="Gagnaire P.A."/>
            <person name="Manchado M."/>
        </authorList>
    </citation>
    <scope>NUCLEOTIDE SEQUENCE [LARGE SCALE GENOMIC DNA]</scope>
    <source>
        <strain evidence="2">Sse05_10M</strain>
    </source>
</reference>